<dbReference type="STRING" id="156980.SAMN04489745_3315"/>
<keyword evidence="2" id="KW-1185">Reference proteome</keyword>
<sequence length="253" mass="26688">MHPTPGMENQDHLSWRELVETWRAASLGAGWRHTGDWDLAPVESIAQQLLTDARLSSESSASLGVARAWAGVGAREVLLDLKALYTSMGQELDLDATACAIDAWAETSHDTAELGCLDVATGLYTPSHFRHTVGEMLAADSGPVLVTSFALRHNCAAAPLSWTVLAELGDAVSQALGPGFCAAHIAGTVAVAGRDDEDSLHRLQECRTALETLRDGVLMPVAVTQEEASRSGFAGAPGISLKKISGIASRFEG</sequence>
<accession>A0A1H4VTT4</accession>
<dbReference type="Proteomes" id="UP000182652">
    <property type="component" value="Unassembled WGS sequence"/>
</dbReference>
<dbReference type="EMBL" id="FNSN01000004">
    <property type="protein sequence ID" value="SEC84383.1"/>
    <property type="molecule type" value="Genomic_DNA"/>
</dbReference>
<organism evidence="1 2">
    <name type="scientific">Arthrobacter woluwensis</name>
    <dbReference type="NCBI Taxonomy" id="156980"/>
    <lineage>
        <taxon>Bacteria</taxon>
        <taxon>Bacillati</taxon>
        <taxon>Actinomycetota</taxon>
        <taxon>Actinomycetes</taxon>
        <taxon>Micrococcales</taxon>
        <taxon>Micrococcaceae</taxon>
        <taxon>Arthrobacter</taxon>
    </lineage>
</organism>
<evidence type="ECO:0000313" key="2">
    <source>
        <dbReference type="Proteomes" id="UP000182652"/>
    </source>
</evidence>
<evidence type="ECO:0000313" key="1">
    <source>
        <dbReference type="EMBL" id="SEC84383.1"/>
    </source>
</evidence>
<gene>
    <name evidence="1" type="ORF">SAMN04489745_3315</name>
</gene>
<dbReference type="RefSeq" id="WP_139244776.1">
    <property type="nucleotide sequence ID" value="NZ_FNSN01000004.1"/>
</dbReference>
<protein>
    <submittedName>
        <fullName evidence="1">Uncharacterized protein</fullName>
    </submittedName>
</protein>
<name>A0A1H4VTT4_9MICC</name>
<proteinExistence type="predicted"/>
<reference evidence="1 2" key="1">
    <citation type="submission" date="2016-10" db="EMBL/GenBank/DDBJ databases">
        <authorList>
            <person name="de Groot N.N."/>
        </authorList>
    </citation>
    <scope>NUCLEOTIDE SEQUENCE [LARGE SCALE GENOMIC DNA]</scope>
    <source>
        <strain evidence="1 2">DSM 10495</strain>
    </source>
</reference>
<dbReference type="AlphaFoldDB" id="A0A1H4VTT4"/>